<dbReference type="InterPro" id="IPR007149">
    <property type="entry name" value="Leo1"/>
</dbReference>
<dbReference type="PANTHER" id="PTHR23146:SF0">
    <property type="entry name" value="RNA POLYMERASE-ASSOCIATED PROTEIN LEO1"/>
    <property type="match status" value="1"/>
</dbReference>
<organism evidence="2 3">
    <name type="scientific">Marssonina brunnea f. sp. multigermtubi (strain MB_m1)</name>
    <name type="common">Marssonina leaf spot fungus</name>
    <dbReference type="NCBI Taxonomy" id="1072389"/>
    <lineage>
        <taxon>Eukaryota</taxon>
        <taxon>Fungi</taxon>
        <taxon>Dikarya</taxon>
        <taxon>Ascomycota</taxon>
        <taxon>Pezizomycotina</taxon>
        <taxon>Leotiomycetes</taxon>
        <taxon>Helotiales</taxon>
        <taxon>Drepanopezizaceae</taxon>
        <taxon>Drepanopeziza</taxon>
    </lineage>
</organism>
<dbReference type="PANTHER" id="PTHR23146">
    <property type="entry name" value="LEO1 PROTEIN"/>
    <property type="match status" value="1"/>
</dbReference>
<dbReference type="Pfam" id="PF04004">
    <property type="entry name" value="Leo1"/>
    <property type="match status" value="1"/>
</dbReference>
<dbReference type="FunCoup" id="K1WEK3">
    <property type="interactions" value="126"/>
</dbReference>
<gene>
    <name evidence="2" type="ORF">MBM_05901</name>
</gene>
<feature type="region of interest" description="Disordered" evidence="1">
    <location>
        <begin position="1"/>
        <end position="65"/>
    </location>
</feature>
<keyword evidence="3" id="KW-1185">Reference proteome</keyword>
<dbReference type="Proteomes" id="UP000006753">
    <property type="component" value="Unassembled WGS sequence"/>
</dbReference>
<accession>K1WEK3</accession>
<evidence type="ECO:0000256" key="1">
    <source>
        <dbReference type="SAM" id="MobiDB-lite"/>
    </source>
</evidence>
<dbReference type="KEGG" id="mbe:MBM_05901"/>
<dbReference type="GO" id="GO:1990269">
    <property type="term" value="F:RNA polymerase II C-terminal domain phosphoserine binding"/>
    <property type="evidence" value="ECO:0007669"/>
    <property type="project" value="TreeGrafter"/>
</dbReference>
<dbReference type="RefSeq" id="XP_007293790.1">
    <property type="nucleotide sequence ID" value="XM_007293728.1"/>
</dbReference>
<name>K1WEK3_MARBU</name>
<dbReference type="OrthoDB" id="20844at2759"/>
<feature type="region of interest" description="Disordered" evidence="1">
    <location>
        <begin position="234"/>
        <end position="434"/>
    </location>
</feature>
<reference evidence="2 3" key="1">
    <citation type="journal article" date="2012" name="BMC Genomics">
        <title>Sequencing the genome of Marssonina brunnea reveals fungus-poplar co-evolution.</title>
        <authorList>
            <person name="Zhu S."/>
            <person name="Cao Y.-Z."/>
            <person name="Jiang C."/>
            <person name="Tan B.-Y."/>
            <person name="Wang Z."/>
            <person name="Feng S."/>
            <person name="Zhang L."/>
            <person name="Su X.-H."/>
            <person name="Brejova B."/>
            <person name="Vinar T."/>
            <person name="Xu M."/>
            <person name="Wang M.-X."/>
            <person name="Zhang S.-G."/>
            <person name="Huang M.-R."/>
            <person name="Wu R."/>
            <person name="Zhou Y."/>
        </authorList>
    </citation>
    <scope>NUCLEOTIDE SEQUENCE [LARGE SCALE GENOMIC DNA]</scope>
    <source>
        <strain evidence="2 3">MB_m1</strain>
    </source>
</reference>
<feature type="compositionally biased region" description="Acidic residues" evidence="1">
    <location>
        <begin position="393"/>
        <end position="409"/>
    </location>
</feature>
<dbReference type="GO" id="GO:0016593">
    <property type="term" value="C:Cdc73/Paf1 complex"/>
    <property type="evidence" value="ECO:0007669"/>
    <property type="project" value="InterPro"/>
</dbReference>
<sequence>MSSVSEDDIVDAVVESDGDLFGDDDDMPAEKIRELSDRELDSGDDEDRRDRAPRAEGVDPGNSKEVQVLEQLLPRHPVPKPADGEYNALRLPAFLGIEPHKFDSNTFQPPTSDHHSTVRSAKFSASAVSSSTMRYRVGSNGKLESNTVVYKWSDGSTTLSIGDQHYELQTASLAPSKEGKNYESVKDSHQYLASPSLHSQLMVVVGHMTNQYTVRPNKDIQDDAVENLQKNLAAAARGGKRDDKNGPELITNTEDPELQKRKAEVAEKERLRAQRRRETAAERANHPRGQTRGGLSTEDLEGRSGRRAPGPGRKAPKPRRRTTEYDSDDDLPRGGRNREDEYDKEDDFLASSDEEMEEGGEDDEEEEILDEDSDRDRHRSKKQKLSKSRPEETSDADADAEADLDDDEAPAPPVITEPTNRGRKRNIIEDDDDE</sequence>
<feature type="compositionally biased region" description="Basic residues" evidence="1">
    <location>
        <begin position="378"/>
        <end position="387"/>
    </location>
</feature>
<evidence type="ECO:0000313" key="2">
    <source>
        <dbReference type="EMBL" id="EKD15890.1"/>
    </source>
</evidence>
<feature type="compositionally biased region" description="Basic and acidic residues" evidence="1">
    <location>
        <begin position="330"/>
        <end position="341"/>
    </location>
</feature>
<feature type="compositionally biased region" description="Basic and acidic residues" evidence="1">
    <location>
        <begin position="28"/>
        <end position="57"/>
    </location>
</feature>
<dbReference type="HOGENOM" id="CLU_030892_1_0_1"/>
<dbReference type="AlphaFoldDB" id="K1WEK3"/>
<dbReference type="OMA" id="TNIYRWS"/>
<feature type="compositionally biased region" description="Acidic residues" evidence="1">
    <location>
        <begin position="1"/>
        <end position="27"/>
    </location>
</feature>
<dbReference type="GO" id="GO:0006368">
    <property type="term" value="P:transcription elongation by RNA polymerase II"/>
    <property type="evidence" value="ECO:0007669"/>
    <property type="project" value="InterPro"/>
</dbReference>
<evidence type="ECO:0000313" key="3">
    <source>
        <dbReference type="Proteomes" id="UP000006753"/>
    </source>
</evidence>
<protein>
    <recommendedName>
        <fullName evidence="4">RNA polymerase-associated protein LEO1</fullName>
    </recommendedName>
</protein>
<dbReference type="InParanoid" id="K1WEK3"/>
<feature type="compositionally biased region" description="Basic and acidic residues" evidence="1">
    <location>
        <begin position="257"/>
        <end position="285"/>
    </location>
</feature>
<dbReference type="GeneID" id="18761836"/>
<dbReference type="GO" id="GO:0032968">
    <property type="term" value="P:positive regulation of transcription elongation by RNA polymerase II"/>
    <property type="evidence" value="ECO:0007669"/>
    <property type="project" value="TreeGrafter"/>
</dbReference>
<dbReference type="EMBL" id="JH921440">
    <property type="protein sequence ID" value="EKD15890.1"/>
    <property type="molecule type" value="Genomic_DNA"/>
</dbReference>
<proteinExistence type="predicted"/>
<feature type="compositionally biased region" description="Acidic residues" evidence="1">
    <location>
        <begin position="342"/>
        <end position="373"/>
    </location>
</feature>
<dbReference type="eggNOG" id="ENOG502S4N0">
    <property type="taxonomic scope" value="Eukaryota"/>
</dbReference>
<evidence type="ECO:0008006" key="4">
    <source>
        <dbReference type="Google" id="ProtNLM"/>
    </source>
</evidence>
<dbReference type="STRING" id="1072389.K1WEK3"/>